<feature type="modified residue" description="4-aspartylphosphate" evidence="6">
    <location>
        <position position="53"/>
    </location>
</feature>
<evidence type="ECO:0000256" key="6">
    <source>
        <dbReference type="PROSITE-ProRule" id="PRU00169"/>
    </source>
</evidence>
<organism evidence="9 10">
    <name type="scientific">Chania multitudinisentens RB-25</name>
    <dbReference type="NCBI Taxonomy" id="1441930"/>
    <lineage>
        <taxon>Bacteria</taxon>
        <taxon>Pseudomonadati</taxon>
        <taxon>Pseudomonadota</taxon>
        <taxon>Gammaproteobacteria</taxon>
        <taxon>Enterobacterales</taxon>
        <taxon>Yersiniaceae</taxon>
        <taxon>Chania</taxon>
    </lineage>
</organism>
<evidence type="ECO:0000256" key="4">
    <source>
        <dbReference type="ARBA" id="ARBA00023125"/>
    </source>
</evidence>
<name>W0LF45_9GAMM</name>
<keyword evidence="1 6" id="KW-0597">Phosphoprotein</keyword>
<dbReference type="PATRIC" id="fig|1441930.4.peg.3245"/>
<evidence type="ECO:0000256" key="2">
    <source>
        <dbReference type="ARBA" id="ARBA00023012"/>
    </source>
</evidence>
<dbReference type="InterPro" id="IPR058245">
    <property type="entry name" value="NreC/VraR/RcsB-like_REC"/>
</dbReference>
<dbReference type="Pfam" id="PF00072">
    <property type="entry name" value="Response_reg"/>
    <property type="match status" value="1"/>
</dbReference>
<keyword evidence="10" id="KW-1185">Reference proteome</keyword>
<dbReference type="GO" id="GO:0003677">
    <property type="term" value="F:DNA binding"/>
    <property type="evidence" value="ECO:0007669"/>
    <property type="project" value="UniProtKB-KW"/>
</dbReference>
<dbReference type="CDD" id="cd17535">
    <property type="entry name" value="REC_NarL-like"/>
    <property type="match status" value="1"/>
</dbReference>
<dbReference type="SUPFAM" id="SSF52172">
    <property type="entry name" value="CheY-like"/>
    <property type="match status" value="1"/>
</dbReference>
<evidence type="ECO:0000256" key="3">
    <source>
        <dbReference type="ARBA" id="ARBA00023015"/>
    </source>
</evidence>
<accession>W0LF45</accession>
<evidence type="ECO:0000256" key="1">
    <source>
        <dbReference type="ARBA" id="ARBA00022553"/>
    </source>
</evidence>
<dbReference type="Gene3D" id="1.10.10.10">
    <property type="entry name" value="Winged helix-like DNA-binding domain superfamily/Winged helix DNA-binding domain"/>
    <property type="match status" value="1"/>
</dbReference>
<dbReference type="eggNOG" id="COG2197">
    <property type="taxonomic scope" value="Bacteria"/>
</dbReference>
<dbReference type="InterPro" id="IPR000792">
    <property type="entry name" value="Tscrpt_reg_LuxR_C"/>
</dbReference>
<dbReference type="CDD" id="cd06170">
    <property type="entry name" value="LuxR_C_like"/>
    <property type="match status" value="1"/>
</dbReference>
<feature type="domain" description="HTH luxR-type" evidence="7">
    <location>
        <begin position="141"/>
        <end position="206"/>
    </location>
</feature>
<keyword evidence="3" id="KW-0805">Transcription regulation</keyword>
<dbReference type="HOGENOM" id="CLU_000445_90_1_6"/>
<evidence type="ECO:0000313" key="10">
    <source>
        <dbReference type="Proteomes" id="UP000019030"/>
    </source>
</evidence>
<evidence type="ECO:0000256" key="5">
    <source>
        <dbReference type="ARBA" id="ARBA00023163"/>
    </source>
</evidence>
<evidence type="ECO:0000259" key="7">
    <source>
        <dbReference type="PROSITE" id="PS50043"/>
    </source>
</evidence>
<dbReference type="PROSITE" id="PS50043">
    <property type="entry name" value="HTH_LUXR_2"/>
    <property type="match status" value="1"/>
</dbReference>
<dbReference type="InterPro" id="IPR016032">
    <property type="entry name" value="Sig_transdc_resp-reg_C-effctor"/>
</dbReference>
<gene>
    <name evidence="9" type="ORF">Z042_16460</name>
</gene>
<dbReference type="InterPro" id="IPR001789">
    <property type="entry name" value="Sig_transdc_resp-reg_receiver"/>
</dbReference>
<feature type="domain" description="Response regulatory" evidence="8">
    <location>
        <begin position="3"/>
        <end position="118"/>
    </location>
</feature>
<dbReference type="GO" id="GO:0000160">
    <property type="term" value="P:phosphorelay signal transduction system"/>
    <property type="evidence" value="ECO:0007669"/>
    <property type="project" value="InterPro"/>
</dbReference>
<dbReference type="OrthoDB" id="9796655at2"/>
<dbReference type="InterPro" id="IPR039420">
    <property type="entry name" value="WalR-like"/>
</dbReference>
<keyword evidence="4" id="KW-0238">DNA-binding</keyword>
<dbReference type="SMART" id="SM00421">
    <property type="entry name" value="HTH_LUXR"/>
    <property type="match status" value="1"/>
</dbReference>
<dbReference type="GO" id="GO:0006355">
    <property type="term" value="P:regulation of DNA-templated transcription"/>
    <property type="evidence" value="ECO:0007669"/>
    <property type="project" value="InterPro"/>
</dbReference>
<dbReference type="STRING" id="1441930.Z042_16460"/>
<proteinExistence type="predicted"/>
<dbReference type="PRINTS" id="PR00038">
    <property type="entry name" value="HTHLUXR"/>
</dbReference>
<dbReference type="AlphaFoldDB" id="W0LF45"/>
<keyword evidence="2" id="KW-0902">Two-component regulatory system</keyword>
<dbReference type="Proteomes" id="UP000019030">
    <property type="component" value="Chromosome"/>
</dbReference>
<dbReference type="PROSITE" id="PS00622">
    <property type="entry name" value="HTH_LUXR_1"/>
    <property type="match status" value="1"/>
</dbReference>
<dbReference type="InterPro" id="IPR036388">
    <property type="entry name" value="WH-like_DNA-bd_sf"/>
</dbReference>
<dbReference type="Pfam" id="PF00196">
    <property type="entry name" value="GerE"/>
    <property type="match status" value="1"/>
</dbReference>
<dbReference type="PANTHER" id="PTHR43214">
    <property type="entry name" value="TWO-COMPONENT RESPONSE REGULATOR"/>
    <property type="match status" value="1"/>
</dbReference>
<dbReference type="KEGG" id="sfo:Z042_16460"/>
<keyword evidence="5" id="KW-0804">Transcription</keyword>
<dbReference type="SUPFAM" id="SSF46894">
    <property type="entry name" value="C-terminal effector domain of the bipartite response regulators"/>
    <property type="match status" value="1"/>
</dbReference>
<reference evidence="9 10" key="2">
    <citation type="submission" date="2015-03" db="EMBL/GenBank/DDBJ databases">
        <authorList>
            <person name="Chan K.-G."/>
        </authorList>
    </citation>
    <scope>NUCLEOTIDE SEQUENCE [LARGE SCALE GENOMIC DNA]</scope>
    <source>
        <strain evidence="9 10">RB-25</strain>
    </source>
</reference>
<dbReference type="PANTHER" id="PTHR43214:SF41">
    <property type="entry name" value="NITRATE_NITRITE RESPONSE REGULATOR PROTEIN NARP"/>
    <property type="match status" value="1"/>
</dbReference>
<dbReference type="InterPro" id="IPR011006">
    <property type="entry name" value="CheY-like_superfamily"/>
</dbReference>
<dbReference type="Gene3D" id="3.40.50.2300">
    <property type="match status" value="1"/>
</dbReference>
<sequence length="208" mass="22943">MKKVVVVDDHPVVRLAIGMLLQREGYTVVAETDNGIEAVRLARELQPELMILDIGLPKLDGLGVIASLNQYELPIKVLVLTTQPANLYSMRCMQAGAVGYVSKNEDLSDLIAALKAIGAGYTYFPNLSFSSVHKGDIQADEHTRLNLLSNREMAVLRLLAVGRSNKEIGDEMALSNKTISTYKVRIMEKLQVQTLVDLVDIAKRHTLV</sequence>
<reference evidence="9 10" key="1">
    <citation type="submission" date="2014-01" db="EMBL/GenBank/DDBJ databases">
        <title>Isolation of Serratia multitudinisentens RB-25 from Ex-Landfill site.</title>
        <authorList>
            <person name="Robson E.H.J."/>
        </authorList>
    </citation>
    <scope>NUCLEOTIDE SEQUENCE [LARGE SCALE GENOMIC DNA]</scope>
    <source>
        <strain evidence="9 10">RB-25</strain>
    </source>
</reference>
<dbReference type="EMBL" id="CP007044">
    <property type="protein sequence ID" value="AHG21014.1"/>
    <property type="molecule type" value="Genomic_DNA"/>
</dbReference>
<dbReference type="PROSITE" id="PS50110">
    <property type="entry name" value="RESPONSE_REGULATORY"/>
    <property type="match status" value="1"/>
</dbReference>
<dbReference type="RefSeq" id="WP_024912156.1">
    <property type="nucleotide sequence ID" value="NZ_CP007044.2"/>
</dbReference>
<evidence type="ECO:0000259" key="8">
    <source>
        <dbReference type="PROSITE" id="PS50110"/>
    </source>
</evidence>
<evidence type="ECO:0000313" key="9">
    <source>
        <dbReference type="EMBL" id="AHG21014.1"/>
    </source>
</evidence>
<protein>
    <submittedName>
        <fullName evidence="9">LuxR family transcriptional regulator</fullName>
    </submittedName>
</protein>
<dbReference type="SMART" id="SM00448">
    <property type="entry name" value="REC"/>
    <property type="match status" value="1"/>
</dbReference>